<proteinExistence type="inferred from homology"/>
<dbReference type="FunFam" id="3.30.420.10:FF:000089">
    <property type="entry name" value="Ribonuclease H"/>
    <property type="match status" value="1"/>
</dbReference>
<feature type="binding site" evidence="11">
    <location>
        <position position="51"/>
    </location>
    <ligand>
        <name>Mg(2+)</name>
        <dbReference type="ChEBI" id="CHEBI:18420"/>
        <label>1</label>
    </ligand>
</feature>
<comment type="cofactor">
    <cofactor evidence="11">
        <name>Mg(2+)</name>
        <dbReference type="ChEBI" id="CHEBI:18420"/>
    </cofactor>
    <text evidence="11">Binds 1 Mg(2+) ion per subunit. May bind a second metal ion at a regulatory site, or after substrate binding.</text>
</comment>
<evidence type="ECO:0000256" key="9">
    <source>
        <dbReference type="ARBA" id="ARBA00022801"/>
    </source>
</evidence>
<dbReference type="InterPro" id="IPR002156">
    <property type="entry name" value="RNaseH_domain"/>
</dbReference>
<dbReference type="GO" id="GO:0000287">
    <property type="term" value="F:magnesium ion binding"/>
    <property type="evidence" value="ECO:0007669"/>
    <property type="project" value="UniProtKB-UniRule"/>
</dbReference>
<evidence type="ECO:0000256" key="4">
    <source>
        <dbReference type="ARBA" id="ARBA00011245"/>
    </source>
</evidence>
<dbReference type="InterPro" id="IPR050092">
    <property type="entry name" value="RNase_H"/>
</dbReference>
<dbReference type="GO" id="GO:0005737">
    <property type="term" value="C:cytoplasm"/>
    <property type="evidence" value="ECO:0007669"/>
    <property type="project" value="UniProtKB-SubCell"/>
</dbReference>
<feature type="binding site" evidence="11">
    <location>
        <position position="13"/>
    </location>
    <ligand>
        <name>Mg(2+)</name>
        <dbReference type="ChEBI" id="CHEBI:18420"/>
        <label>1</label>
    </ligand>
</feature>
<feature type="binding site" evidence="11">
    <location>
        <position position="13"/>
    </location>
    <ligand>
        <name>Mg(2+)</name>
        <dbReference type="ChEBI" id="CHEBI:18420"/>
        <label>2</label>
    </ligand>
</feature>
<dbReference type="InterPro" id="IPR022892">
    <property type="entry name" value="RNaseHI"/>
</dbReference>
<dbReference type="GO" id="GO:0043137">
    <property type="term" value="P:DNA replication, removal of RNA primer"/>
    <property type="evidence" value="ECO:0007669"/>
    <property type="project" value="TreeGrafter"/>
</dbReference>
<feature type="binding site" evidence="11">
    <location>
        <position position="137"/>
    </location>
    <ligand>
        <name>Mg(2+)</name>
        <dbReference type="ChEBI" id="CHEBI:18420"/>
        <label>2</label>
    </ligand>
</feature>
<reference evidence="13 14" key="1">
    <citation type="submission" date="2019-03" db="EMBL/GenBank/DDBJ databases">
        <title>Genomic Encyclopedia of Type Strains, Phase IV (KMG-IV): sequencing the most valuable type-strain genomes for metagenomic binning, comparative biology and taxonomic classification.</title>
        <authorList>
            <person name="Goeker M."/>
        </authorList>
    </citation>
    <scope>NUCLEOTIDE SEQUENCE [LARGE SCALE GENOMIC DNA]</scope>
    <source>
        <strain evidence="13 14">DSM 25488</strain>
    </source>
</reference>
<dbReference type="GO" id="GO:0004523">
    <property type="term" value="F:RNA-DNA hybrid ribonuclease activity"/>
    <property type="evidence" value="ECO:0007669"/>
    <property type="project" value="UniProtKB-UniRule"/>
</dbReference>
<dbReference type="PANTHER" id="PTHR10642:SF26">
    <property type="entry name" value="RIBONUCLEASE H1"/>
    <property type="match status" value="1"/>
</dbReference>
<evidence type="ECO:0000256" key="8">
    <source>
        <dbReference type="ARBA" id="ARBA00022759"/>
    </source>
</evidence>
<dbReference type="InterPro" id="IPR036397">
    <property type="entry name" value="RNaseH_sf"/>
</dbReference>
<gene>
    <name evidence="11" type="primary">rnhA</name>
    <name evidence="13" type="ORF">C8D91_2440</name>
</gene>
<dbReference type="HAMAP" id="MF_00042">
    <property type="entry name" value="RNase_H"/>
    <property type="match status" value="1"/>
</dbReference>
<sequence length="151" mass="17323">MIQPNKKISIYTDGSCLGNPGPGGWAALMCYQGKRKMFSGGEIDTTNNRMELMAVISALKLLKEPCEIDLFTDSKYVMDGAQVWMINWKKKNWMRTKKEAVKNVDLWQSLDQEMQAHKINWYWVKGHSGHPENELVDDEARNQAEKISANQ</sequence>
<evidence type="ECO:0000256" key="3">
    <source>
        <dbReference type="ARBA" id="ARBA00005300"/>
    </source>
</evidence>
<dbReference type="PANTHER" id="PTHR10642">
    <property type="entry name" value="RIBONUCLEASE H1"/>
    <property type="match status" value="1"/>
</dbReference>
<evidence type="ECO:0000256" key="1">
    <source>
        <dbReference type="ARBA" id="ARBA00000077"/>
    </source>
</evidence>
<dbReference type="PROSITE" id="PS50879">
    <property type="entry name" value="RNASE_H_1"/>
    <property type="match status" value="1"/>
</dbReference>
<evidence type="ECO:0000313" key="13">
    <source>
        <dbReference type="EMBL" id="TDR18520.1"/>
    </source>
</evidence>
<dbReference type="RefSeq" id="WP_425462169.1">
    <property type="nucleotide sequence ID" value="NZ_SNZB01000005.1"/>
</dbReference>
<comment type="subunit">
    <text evidence="4 11">Monomer.</text>
</comment>
<keyword evidence="11" id="KW-0963">Cytoplasm</keyword>
<feature type="domain" description="RNase H type-1" evidence="12">
    <location>
        <begin position="4"/>
        <end position="145"/>
    </location>
</feature>
<dbReference type="AlphaFoldDB" id="A0A4R6XKK0"/>
<comment type="subcellular location">
    <subcellularLocation>
        <location evidence="11">Cytoplasm</location>
    </subcellularLocation>
</comment>
<dbReference type="Gene3D" id="3.30.420.10">
    <property type="entry name" value="Ribonuclease H-like superfamily/Ribonuclease H"/>
    <property type="match status" value="1"/>
</dbReference>
<accession>A0A4R6XKK0</accession>
<evidence type="ECO:0000256" key="2">
    <source>
        <dbReference type="ARBA" id="ARBA00004065"/>
    </source>
</evidence>
<dbReference type="SUPFAM" id="SSF53098">
    <property type="entry name" value="Ribonuclease H-like"/>
    <property type="match status" value="1"/>
</dbReference>
<dbReference type="Pfam" id="PF00075">
    <property type="entry name" value="RNase_H"/>
    <property type="match status" value="1"/>
</dbReference>
<feature type="binding site" evidence="11">
    <location>
        <position position="73"/>
    </location>
    <ligand>
        <name>Mg(2+)</name>
        <dbReference type="ChEBI" id="CHEBI:18420"/>
        <label>1</label>
    </ligand>
</feature>
<keyword evidence="9 11" id="KW-0378">Hydrolase</keyword>
<keyword evidence="6 11" id="KW-0540">Nuclease</keyword>
<comment type="caution">
    <text evidence="13">The sequence shown here is derived from an EMBL/GenBank/DDBJ whole genome shotgun (WGS) entry which is preliminary data.</text>
</comment>
<keyword evidence="8 11" id="KW-0255">Endonuclease</keyword>
<keyword evidence="7 11" id="KW-0479">Metal-binding</keyword>
<evidence type="ECO:0000256" key="5">
    <source>
        <dbReference type="ARBA" id="ARBA00012180"/>
    </source>
</evidence>
<dbReference type="NCBIfam" id="NF001236">
    <property type="entry name" value="PRK00203.1"/>
    <property type="match status" value="1"/>
</dbReference>
<dbReference type="Proteomes" id="UP000295724">
    <property type="component" value="Unassembled WGS sequence"/>
</dbReference>
<evidence type="ECO:0000256" key="11">
    <source>
        <dbReference type="HAMAP-Rule" id="MF_00042"/>
    </source>
</evidence>
<protein>
    <recommendedName>
        <fullName evidence="5 11">Ribonuclease H</fullName>
        <shortName evidence="11">RNase H</shortName>
        <ecNumber evidence="5 11">3.1.26.4</ecNumber>
    </recommendedName>
</protein>
<evidence type="ECO:0000259" key="12">
    <source>
        <dbReference type="PROSITE" id="PS50879"/>
    </source>
</evidence>
<keyword evidence="14" id="KW-1185">Reference proteome</keyword>
<evidence type="ECO:0000256" key="6">
    <source>
        <dbReference type="ARBA" id="ARBA00022722"/>
    </source>
</evidence>
<dbReference type="EMBL" id="SNZB01000005">
    <property type="protein sequence ID" value="TDR18520.1"/>
    <property type="molecule type" value="Genomic_DNA"/>
</dbReference>
<keyword evidence="10 11" id="KW-0460">Magnesium</keyword>
<evidence type="ECO:0000256" key="10">
    <source>
        <dbReference type="ARBA" id="ARBA00022842"/>
    </source>
</evidence>
<dbReference type="CDD" id="cd09278">
    <property type="entry name" value="RNase_HI_prokaryote_like"/>
    <property type="match status" value="1"/>
</dbReference>
<evidence type="ECO:0000256" key="7">
    <source>
        <dbReference type="ARBA" id="ARBA00022723"/>
    </source>
</evidence>
<organism evidence="13 14">
    <name type="scientific">Marinicella litoralis</name>
    <dbReference type="NCBI Taxonomy" id="644220"/>
    <lineage>
        <taxon>Bacteria</taxon>
        <taxon>Pseudomonadati</taxon>
        <taxon>Pseudomonadota</taxon>
        <taxon>Gammaproteobacteria</taxon>
        <taxon>Lysobacterales</taxon>
        <taxon>Marinicellaceae</taxon>
        <taxon>Marinicella</taxon>
    </lineage>
</organism>
<dbReference type="EC" id="3.1.26.4" evidence="5 11"/>
<evidence type="ECO:0000313" key="14">
    <source>
        <dbReference type="Proteomes" id="UP000295724"/>
    </source>
</evidence>
<name>A0A4R6XKK0_9GAMM</name>
<comment type="similarity">
    <text evidence="3 11">Belongs to the RNase H family.</text>
</comment>
<comment type="function">
    <text evidence="2 11">Endonuclease that specifically degrades the RNA of RNA-DNA hybrids.</text>
</comment>
<dbReference type="GO" id="GO:0003676">
    <property type="term" value="F:nucleic acid binding"/>
    <property type="evidence" value="ECO:0007669"/>
    <property type="project" value="InterPro"/>
</dbReference>
<dbReference type="InterPro" id="IPR012337">
    <property type="entry name" value="RNaseH-like_sf"/>
</dbReference>
<comment type="catalytic activity">
    <reaction evidence="1 11">
        <text>Endonucleolytic cleavage to 5'-phosphomonoester.</text>
        <dbReference type="EC" id="3.1.26.4"/>
    </reaction>
</comment>